<organism evidence="1 2">
    <name type="scientific">Ralstonia solanacearum</name>
    <name type="common">Pseudomonas solanacearum</name>
    <dbReference type="NCBI Taxonomy" id="305"/>
    <lineage>
        <taxon>Bacteria</taxon>
        <taxon>Pseudomonadati</taxon>
        <taxon>Pseudomonadota</taxon>
        <taxon>Betaproteobacteria</taxon>
        <taxon>Burkholderiales</taxon>
        <taxon>Burkholderiaceae</taxon>
        <taxon>Ralstonia</taxon>
        <taxon>Ralstonia solanacearum species complex</taxon>
    </lineage>
</organism>
<comment type="caution">
    <text evidence="1">The sequence shown here is derived from an EMBL/GenBank/DDBJ whole genome shotgun (WGS) entry which is preliminary data.</text>
</comment>
<protein>
    <submittedName>
        <fullName evidence="1">Uncharacterized protein</fullName>
    </submittedName>
</protein>
<reference evidence="1" key="1">
    <citation type="submission" date="2021-09" db="EMBL/GenBank/DDBJ databases">
        <title>Genomic analysis of Ralstonia spp.</title>
        <authorList>
            <person name="Aburjaile F."/>
            <person name="Ariute J.C."/>
            <person name="Pais A.K.L."/>
            <person name="Albuquerque G.M.R."/>
            <person name="Silva A.M.F."/>
            <person name="Brenig B."/>
            <person name="Azevedo V."/>
            <person name="Matiuzzi M."/>
            <person name="Ramos R."/>
            <person name="Goes-Neto A."/>
            <person name="Soares S."/>
            <person name="Iseppon A.M.B."/>
            <person name="Souza E."/>
            <person name="Gama M."/>
        </authorList>
    </citation>
    <scope>NUCLEOTIDE SEQUENCE</scope>
    <source>
        <strain evidence="1">B4</strain>
    </source>
</reference>
<dbReference type="EMBL" id="JAIVEX010000003">
    <property type="protein sequence ID" value="MDB0521461.1"/>
    <property type="molecule type" value="Genomic_DNA"/>
</dbReference>
<evidence type="ECO:0000313" key="2">
    <source>
        <dbReference type="Proteomes" id="UP001143674"/>
    </source>
</evidence>
<dbReference type="AlphaFoldDB" id="A0AAE3NGR4"/>
<proteinExistence type="predicted"/>
<gene>
    <name evidence="1" type="ORF">LBW55_07525</name>
</gene>
<dbReference type="Proteomes" id="UP001143674">
    <property type="component" value="Unassembled WGS sequence"/>
</dbReference>
<sequence>MAWTHHRQRTHRSVRVLQLSLADHQGTIRSLLEEVVPKEGRMHTASDMQHARQYWDQVLDYAIKMLLYLTVRDAQVVHDRAYTDAPRTFSGLGKRKRAEQLAEIELLCDRHFVGPAILYMELPSGLPSDGVHRDVCGHWQRPHFKMQPHGPNSSLRNLYGRWRREGCQLLGLHVFEVLPDARPWHWMGKRSALST</sequence>
<name>A0AAE3NGR4_RALSL</name>
<evidence type="ECO:0000313" key="1">
    <source>
        <dbReference type="EMBL" id="MDB0521461.1"/>
    </source>
</evidence>
<dbReference type="InterPro" id="IPR058915">
    <property type="entry name" value="AcrVA2-like"/>
</dbReference>
<dbReference type="RefSeq" id="WP_247588931.1">
    <property type="nucleotide sequence ID" value="NZ_JABZEH010000001.1"/>
</dbReference>
<dbReference type="Pfam" id="PF26125">
    <property type="entry name" value="AcrVA2-like"/>
    <property type="match status" value="1"/>
</dbReference>
<accession>A0AAE3NGR4</accession>